<name>T1C1E8_9ZZZZ</name>
<dbReference type="PROSITE" id="PS50880">
    <property type="entry name" value="TOPRIM"/>
    <property type="match status" value="1"/>
</dbReference>
<evidence type="ECO:0000313" key="2">
    <source>
        <dbReference type="EMBL" id="EQD59079.1"/>
    </source>
</evidence>
<dbReference type="PANTHER" id="PTHR39964:SF2">
    <property type="entry name" value="UPF0292 PROTEIN MJ1624"/>
    <property type="match status" value="1"/>
</dbReference>
<dbReference type="Gene3D" id="3.40.1360.10">
    <property type="match status" value="1"/>
</dbReference>
<feature type="non-terminal residue" evidence="2">
    <location>
        <position position="73"/>
    </location>
</feature>
<protein>
    <submittedName>
        <fullName evidence="2">Small primase-like protein</fullName>
    </submittedName>
</protein>
<reference evidence="2" key="1">
    <citation type="submission" date="2013-08" db="EMBL/GenBank/DDBJ databases">
        <authorList>
            <person name="Mendez C."/>
            <person name="Richter M."/>
            <person name="Ferrer M."/>
            <person name="Sanchez J."/>
        </authorList>
    </citation>
    <scope>NUCLEOTIDE SEQUENCE</scope>
</reference>
<dbReference type="AlphaFoldDB" id="T1C1E8"/>
<dbReference type="PANTHER" id="PTHR39964">
    <property type="entry name" value="UPF0292 PROTEIN TK1411"/>
    <property type="match status" value="1"/>
</dbReference>
<proteinExistence type="predicted"/>
<evidence type="ECO:0000259" key="1">
    <source>
        <dbReference type="PROSITE" id="PS50880"/>
    </source>
</evidence>
<comment type="caution">
    <text evidence="2">The sequence shown here is derived from an EMBL/GenBank/DDBJ whole genome shotgun (WGS) entry which is preliminary data.</text>
</comment>
<gene>
    <name evidence="2" type="ORF">B1B_08348</name>
</gene>
<accession>T1C1E8</accession>
<reference evidence="2" key="2">
    <citation type="journal article" date="2014" name="ISME J.">
        <title>Microbial stratification in low pH oxic and suboxic macroscopic growths along an acid mine drainage.</title>
        <authorList>
            <person name="Mendez-Garcia C."/>
            <person name="Mesa V."/>
            <person name="Sprenger R.R."/>
            <person name="Richter M."/>
            <person name="Diez M.S."/>
            <person name="Solano J."/>
            <person name="Bargiela R."/>
            <person name="Golyshina O.V."/>
            <person name="Manteca A."/>
            <person name="Ramos J.L."/>
            <person name="Gallego J.R."/>
            <person name="Llorente I."/>
            <person name="Martins Dos Santos V.A."/>
            <person name="Jensen O.N."/>
            <person name="Pelaez A.I."/>
            <person name="Sanchez J."/>
            <person name="Ferrer M."/>
        </authorList>
    </citation>
    <scope>NUCLEOTIDE SEQUENCE</scope>
</reference>
<dbReference type="EMBL" id="AUZY01005433">
    <property type="protein sequence ID" value="EQD59079.1"/>
    <property type="molecule type" value="Genomic_DNA"/>
</dbReference>
<organism evidence="2">
    <name type="scientific">mine drainage metagenome</name>
    <dbReference type="NCBI Taxonomy" id="410659"/>
    <lineage>
        <taxon>unclassified sequences</taxon>
        <taxon>metagenomes</taxon>
        <taxon>ecological metagenomes</taxon>
    </lineage>
</organism>
<sequence length="73" mass="8254">MSIIVEGRNDVEGLRVLGLNGIIHSLNHGKSIFYRVEEVLENGNEMIILPDFDRKGITLKDALRRYVEGMGKI</sequence>
<dbReference type="InterPro" id="IPR006171">
    <property type="entry name" value="TOPRIM_dom"/>
</dbReference>
<dbReference type="SUPFAM" id="SSF110455">
    <property type="entry name" value="Toprim domain"/>
    <property type="match status" value="1"/>
</dbReference>
<feature type="domain" description="Toprim" evidence="1">
    <location>
        <begin position="1"/>
        <end position="73"/>
    </location>
</feature>